<feature type="transmembrane region" description="Helical" evidence="9">
    <location>
        <begin position="277"/>
        <end position="298"/>
    </location>
</feature>
<reference evidence="11 12" key="1">
    <citation type="submission" date="2018-10" db="EMBL/GenBank/DDBJ databases">
        <title>An outbreak of IMP-63 producing strain in France.</title>
        <authorList>
            <person name="Bour M."/>
            <person name="Liapis E."/>
            <person name="Plesiat P."/>
        </authorList>
    </citation>
    <scope>NUCLEOTIDE SEQUENCE [LARGE SCALE GENOMIC DNA]</scope>
    <source>
        <strain evidence="11 12">12917</strain>
    </source>
</reference>
<feature type="transmembrane region" description="Helical" evidence="9">
    <location>
        <begin position="331"/>
        <end position="356"/>
    </location>
</feature>
<keyword evidence="3" id="KW-0813">Transport</keyword>
<dbReference type="PROSITE" id="PS00217">
    <property type="entry name" value="SUGAR_TRANSPORT_2"/>
    <property type="match status" value="1"/>
</dbReference>
<dbReference type="InterPro" id="IPR005829">
    <property type="entry name" value="Sugar_transporter_CS"/>
</dbReference>
<evidence type="ECO:0000256" key="8">
    <source>
        <dbReference type="ARBA" id="ARBA00023136"/>
    </source>
</evidence>
<sequence>MAVSIQKEKVASTQSRKAVVATVVGNVLEWFDFTVYSFFSVIIAKVFFPTGDELTSYLMALATFGVGFFMRPLGGLVIGSYSDRKGRKAALSLTILLMAMGTFIIAITPGYAQIGLFAPVLIVLARLLQGFSAGGETGSATAFLTEHAPAGRKAFYASWLQSSIGLAVVLGSGTGALVSSWLTVEELESWGWRVPFLIGCLIAPVGFYIRHRIEEPPMVRTEPAVKSPLREVLNKHMRGATTVFLLVVLWTVVTYAVLFYIPGYASRVLGLPTQVGFIAGTVGGVVIVIATPIVGYLADRYGFRPWLIGSAAGIFAVIYPMFLLINQFPGLASLIVFQVVLGLLISGYVGPILAAFSELLPSHVLSTGLSIAYNVAVTIFGGFATFTITWLIAVSGSPLAPAFYIMFAAAISFVGAVLYQDRHRVGGQNWEGAFR</sequence>
<keyword evidence="5 9" id="KW-0812">Transmembrane</keyword>
<evidence type="ECO:0000256" key="7">
    <source>
        <dbReference type="ARBA" id="ARBA00022989"/>
    </source>
</evidence>
<evidence type="ECO:0000256" key="1">
    <source>
        <dbReference type="ARBA" id="ARBA00004651"/>
    </source>
</evidence>
<protein>
    <submittedName>
        <fullName evidence="11">MFS transporter</fullName>
    </submittedName>
</protein>
<gene>
    <name evidence="11" type="ORF">EFK07_05780</name>
</gene>
<keyword evidence="4" id="KW-1003">Cell membrane</keyword>
<dbReference type="InterPro" id="IPR036259">
    <property type="entry name" value="MFS_trans_sf"/>
</dbReference>
<dbReference type="PANTHER" id="PTHR43528">
    <property type="entry name" value="ALPHA-KETOGLUTARATE PERMEASE"/>
    <property type="match status" value="1"/>
</dbReference>
<feature type="transmembrane region" description="Helical" evidence="9">
    <location>
        <begin position="305"/>
        <end position="325"/>
    </location>
</feature>
<feature type="transmembrane region" description="Helical" evidence="9">
    <location>
        <begin position="399"/>
        <end position="419"/>
    </location>
</feature>
<keyword evidence="7 9" id="KW-1133">Transmembrane helix</keyword>
<feature type="transmembrane region" description="Helical" evidence="9">
    <location>
        <begin position="20"/>
        <end position="48"/>
    </location>
</feature>
<dbReference type="InterPro" id="IPR011701">
    <property type="entry name" value="MFS"/>
</dbReference>
<dbReference type="EMBL" id="RJAI01000009">
    <property type="protein sequence ID" value="RNF92797.1"/>
    <property type="molecule type" value="Genomic_DNA"/>
</dbReference>
<feature type="transmembrane region" description="Helical" evidence="9">
    <location>
        <begin position="243"/>
        <end position="265"/>
    </location>
</feature>
<comment type="subcellular location">
    <subcellularLocation>
        <location evidence="1">Cell membrane</location>
        <topology evidence="1">Multi-pass membrane protein</topology>
    </subcellularLocation>
</comment>
<evidence type="ECO:0000259" key="10">
    <source>
        <dbReference type="PROSITE" id="PS50850"/>
    </source>
</evidence>
<feature type="transmembrane region" description="Helical" evidence="9">
    <location>
        <begin position="154"/>
        <end position="178"/>
    </location>
</feature>
<feature type="transmembrane region" description="Helical" evidence="9">
    <location>
        <begin position="368"/>
        <end position="393"/>
    </location>
</feature>
<evidence type="ECO:0000256" key="9">
    <source>
        <dbReference type="SAM" id="Phobius"/>
    </source>
</evidence>
<evidence type="ECO:0000256" key="5">
    <source>
        <dbReference type="ARBA" id="ARBA00022692"/>
    </source>
</evidence>
<accession>A0A3M8TH07</accession>
<keyword evidence="6" id="KW-0769">Symport</keyword>
<comment type="similarity">
    <text evidence="2">Belongs to the major facilitator superfamily. Metabolite:H+ Symporter (MHS) family (TC 2.A.1.6) family.</text>
</comment>
<evidence type="ECO:0000256" key="4">
    <source>
        <dbReference type="ARBA" id="ARBA00022475"/>
    </source>
</evidence>
<keyword evidence="8 9" id="KW-0472">Membrane</keyword>
<dbReference type="AlphaFoldDB" id="A0A3M8TH07"/>
<dbReference type="Pfam" id="PF07690">
    <property type="entry name" value="MFS_1"/>
    <property type="match status" value="1"/>
</dbReference>
<organism evidence="11 12">
    <name type="scientific">Pseudomonas putida</name>
    <name type="common">Arthrobacter siderocapsulatus</name>
    <dbReference type="NCBI Taxonomy" id="303"/>
    <lineage>
        <taxon>Bacteria</taxon>
        <taxon>Pseudomonadati</taxon>
        <taxon>Pseudomonadota</taxon>
        <taxon>Gammaproteobacteria</taxon>
        <taxon>Pseudomonadales</taxon>
        <taxon>Pseudomonadaceae</taxon>
        <taxon>Pseudomonas</taxon>
    </lineage>
</organism>
<evidence type="ECO:0000256" key="2">
    <source>
        <dbReference type="ARBA" id="ARBA00008240"/>
    </source>
</evidence>
<feature type="transmembrane region" description="Helical" evidence="9">
    <location>
        <begin position="90"/>
        <end position="108"/>
    </location>
</feature>
<dbReference type="GO" id="GO:0015293">
    <property type="term" value="F:symporter activity"/>
    <property type="evidence" value="ECO:0007669"/>
    <property type="project" value="UniProtKB-KW"/>
</dbReference>
<dbReference type="SUPFAM" id="SSF103473">
    <property type="entry name" value="MFS general substrate transporter"/>
    <property type="match status" value="1"/>
</dbReference>
<evidence type="ECO:0000256" key="6">
    <source>
        <dbReference type="ARBA" id="ARBA00022847"/>
    </source>
</evidence>
<feature type="domain" description="Major facilitator superfamily (MFS) profile" evidence="10">
    <location>
        <begin position="18"/>
        <end position="424"/>
    </location>
</feature>
<comment type="caution">
    <text evidence="11">The sequence shown here is derived from an EMBL/GenBank/DDBJ whole genome shotgun (WGS) entry which is preliminary data.</text>
</comment>
<feature type="transmembrane region" description="Helical" evidence="9">
    <location>
        <begin position="54"/>
        <end position="78"/>
    </location>
</feature>
<dbReference type="Gene3D" id="1.20.1250.20">
    <property type="entry name" value="MFS general substrate transporter like domains"/>
    <property type="match status" value="2"/>
</dbReference>
<evidence type="ECO:0000256" key="3">
    <source>
        <dbReference type="ARBA" id="ARBA00022448"/>
    </source>
</evidence>
<dbReference type="PROSITE" id="PS50850">
    <property type="entry name" value="MFS"/>
    <property type="match status" value="1"/>
</dbReference>
<name>A0A3M8TH07_PSEPU</name>
<evidence type="ECO:0000313" key="11">
    <source>
        <dbReference type="EMBL" id="RNF92797.1"/>
    </source>
</evidence>
<dbReference type="InterPro" id="IPR020846">
    <property type="entry name" value="MFS_dom"/>
</dbReference>
<dbReference type="InterPro" id="IPR051084">
    <property type="entry name" value="H+-coupled_symporters"/>
</dbReference>
<proteinExistence type="inferred from homology"/>
<evidence type="ECO:0000313" key="12">
    <source>
        <dbReference type="Proteomes" id="UP000278162"/>
    </source>
</evidence>
<dbReference type="FunFam" id="1.20.1250.20:FF:000001">
    <property type="entry name" value="Dicarboxylate MFS transporter"/>
    <property type="match status" value="1"/>
</dbReference>
<dbReference type="Proteomes" id="UP000278162">
    <property type="component" value="Unassembled WGS sequence"/>
</dbReference>
<feature type="transmembrane region" description="Helical" evidence="9">
    <location>
        <begin position="114"/>
        <end position="133"/>
    </location>
</feature>
<dbReference type="PANTHER" id="PTHR43528:SF8">
    <property type="entry name" value="BLR0239 PROTEIN"/>
    <property type="match status" value="1"/>
</dbReference>
<feature type="transmembrane region" description="Helical" evidence="9">
    <location>
        <begin position="190"/>
        <end position="209"/>
    </location>
</feature>
<dbReference type="GO" id="GO:0005886">
    <property type="term" value="C:plasma membrane"/>
    <property type="evidence" value="ECO:0007669"/>
    <property type="project" value="UniProtKB-SubCell"/>
</dbReference>